<evidence type="ECO:0000256" key="3">
    <source>
        <dbReference type="ARBA" id="ARBA00022723"/>
    </source>
</evidence>
<evidence type="ECO:0000256" key="5">
    <source>
        <dbReference type="ARBA" id="ARBA00022918"/>
    </source>
</evidence>
<sequence length="303" mass="35614">MMMIKKYDICQSPLYKLKNKRRLEKILGLEKYELNKLKFWNKYKSGKIPKDDGDFREINIPNFKLKKVQKKLQILLSKIQRPEWLISGEKNKCYINNAQYHIKSKYVITADIKKFYDNCSRERVYLSLVNKFKVSSDVAGAITDIVTYNKRIPTGASTSQLIAYYSYEDMFNEINTISHKYGCKFSLYVDDMTFSSINPINVQSLKRQIDIILRKYGHRLKSNKFKYYSKDEDKLITGVTLKSNNSLAVSNRLRYNIIKDFKGIKYRKDSNIKLQSLKGRITAAKMIEKSIFPQINNYVSNLN</sequence>
<dbReference type="CDD" id="cd03487">
    <property type="entry name" value="RT_Bac_retron_II"/>
    <property type="match status" value="1"/>
</dbReference>
<dbReference type="PRINTS" id="PR00866">
    <property type="entry name" value="RNADNAPOLMS"/>
</dbReference>
<evidence type="ECO:0000256" key="2">
    <source>
        <dbReference type="ARBA" id="ARBA00022695"/>
    </source>
</evidence>
<keyword evidence="1" id="KW-0808">Transferase</keyword>
<evidence type="ECO:0000256" key="7">
    <source>
        <dbReference type="ARBA" id="ARBA00034120"/>
    </source>
</evidence>
<keyword evidence="5" id="KW-0695">RNA-directed DNA polymerase</keyword>
<dbReference type="Proteomes" id="UP000070260">
    <property type="component" value="Chromosome"/>
</dbReference>
<dbReference type="InterPro" id="IPR043502">
    <property type="entry name" value="DNA/RNA_pol_sf"/>
</dbReference>
<dbReference type="PROSITE" id="PS50878">
    <property type="entry name" value="RT_POL"/>
    <property type="match status" value="1"/>
</dbReference>
<dbReference type="InterPro" id="IPR000477">
    <property type="entry name" value="RT_dom"/>
</dbReference>
<dbReference type="Pfam" id="PF00078">
    <property type="entry name" value="RVT_1"/>
    <property type="match status" value="1"/>
</dbReference>
<dbReference type="GO" id="GO:0003964">
    <property type="term" value="F:RNA-directed DNA polymerase activity"/>
    <property type="evidence" value="ECO:0007669"/>
    <property type="project" value="UniProtKB-KW"/>
</dbReference>
<dbReference type="EMBL" id="CP010994">
    <property type="protein sequence ID" value="AMN37231.1"/>
    <property type="molecule type" value="Genomic_DNA"/>
</dbReference>
<accession>A0A140GUE0</accession>
<evidence type="ECO:0000313" key="9">
    <source>
        <dbReference type="EMBL" id="AMN37231.1"/>
    </source>
</evidence>
<protein>
    <recommendedName>
        <fullName evidence="8">Reverse transcriptase domain-containing protein</fullName>
    </recommendedName>
</protein>
<dbReference type="GO" id="GO:0046872">
    <property type="term" value="F:metal ion binding"/>
    <property type="evidence" value="ECO:0007669"/>
    <property type="project" value="UniProtKB-KW"/>
</dbReference>
<keyword evidence="4" id="KW-0460">Magnesium</keyword>
<gene>
    <name evidence="9" type="ORF">JFP838_12805</name>
</gene>
<organism evidence="9 10">
    <name type="scientific">Clostridium perfringens</name>
    <dbReference type="NCBI Taxonomy" id="1502"/>
    <lineage>
        <taxon>Bacteria</taxon>
        <taxon>Bacillati</taxon>
        <taxon>Bacillota</taxon>
        <taxon>Clostridia</taxon>
        <taxon>Eubacteriales</taxon>
        <taxon>Clostridiaceae</taxon>
        <taxon>Clostridium</taxon>
    </lineage>
</organism>
<dbReference type="PATRIC" id="fig|1502.177.peg.2616"/>
<evidence type="ECO:0000313" key="10">
    <source>
        <dbReference type="Proteomes" id="UP000070260"/>
    </source>
</evidence>
<proteinExistence type="inferred from homology"/>
<evidence type="ECO:0000259" key="8">
    <source>
        <dbReference type="PROSITE" id="PS50878"/>
    </source>
</evidence>
<dbReference type="InterPro" id="IPR000123">
    <property type="entry name" value="Reverse_transcriptase_msDNA"/>
</dbReference>
<keyword evidence="6" id="KW-0051">Antiviral defense</keyword>
<dbReference type="SUPFAM" id="SSF56672">
    <property type="entry name" value="DNA/RNA polymerases"/>
    <property type="match status" value="1"/>
</dbReference>
<evidence type="ECO:0000256" key="6">
    <source>
        <dbReference type="ARBA" id="ARBA00023118"/>
    </source>
</evidence>
<keyword evidence="2" id="KW-0548">Nucleotidyltransferase</keyword>
<dbReference type="GO" id="GO:0003723">
    <property type="term" value="F:RNA binding"/>
    <property type="evidence" value="ECO:0007669"/>
    <property type="project" value="InterPro"/>
</dbReference>
<dbReference type="AlphaFoldDB" id="A0A140GUE0"/>
<evidence type="ECO:0000256" key="4">
    <source>
        <dbReference type="ARBA" id="ARBA00022842"/>
    </source>
</evidence>
<keyword evidence="3" id="KW-0479">Metal-binding</keyword>
<dbReference type="GO" id="GO:0051607">
    <property type="term" value="P:defense response to virus"/>
    <property type="evidence" value="ECO:0007669"/>
    <property type="project" value="UniProtKB-KW"/>
</dbReference>
<comment type="similarity">
    <text evidence="7">Belongs to the bacterial reverse transcriptase family.</text>
</comment>
<evidence type="ECO:0000256" key="1">
    <source>
        <dbReference type="ARBA" id="ARBA00022679"/>
    </source>
</evidence>
<name>A0A140GUE0_CLOPF</name>
<reference evidence="9 10" key="1">
    <citation type="journal article" date="2016" name="PLoS ONE">
        <title>Plasmid Characterization and Chromosome Analysis of Two netF+ Clostridium perfringens Isolates Associated with Foal and Canine Necrotizing Enteritis.</title>
        <authorList>
            <person name="Mehdizadeh Gohari I."/>
            <person name="Kropinski A.M."/>
            <person name="Weese S.J."/>
            <person name="Parreira V.R."/>
            <person name="Whitehead A.E."/>
            <person name="Boerlin P."/>
            <person name="Prescott J.F."/>
        </authorList>
    </citation>
    <scope>NUCLEOTIDE SEQUENCE [LARGE SCALE GENOMIC DNA]</scope>
    <source>
        <strain evidence="9 10">JP838</strain>
    </source>
</reference>
<feature type="domain" description="Reverse transcriptase" evidence="8">
    <location>
        <begin position="29"/>
        <end position="241"/>
    </location>
</feature>